<evidence type="ECO:0000313" key="2">
    <source>
        <dbReference type="Proteomes" id="UP001162972"/>
    </source>
</evidence>
<dbReference type="Proteomes" id="UP001162972">
    <property type="component" value="Chromosome 6"/>
</dbReference>
<keyword evidence="2" id="KW-1185">Reference proteome</keyword>
<accession>A0AAD6JL89</accession>
<sequence>MHAPNLANRYFRHAIHCKGCSGALKAFNVCKKALPAISLALTAFAILVSGRQWKAACPLGFSKLMLGRSLHMLNSYQNEHSKLHKNT</sequence>
<name>A0AAD6JL89_9ROSI</name>
<dbReference type="AlphaFoldDB" id="A0AAD6JL89"/>
<dbReference type="EMBL" id="JAPFFJ010000016">
    <property type="protein sequence ID" value="KAJ6406110.1"/>
    <property type="molecule type" value="Genomic_DNA"/>
</dbReference>
<reference evidence="1 2" key="1">
    <citation type="journal article" date="2023" name="Int. J. Mol. Sci.">
        <title>De Novo Assembly and Annotation of 11 Diverse Shrub Willow (Salix) Genomes Reveals Novel Gene Organization in Sex-Linked Regions.</title>
        <authorList>
            <person name="Hyden B."/>
            <person name="Feng K."/>
            <person name="Yates T.B."/>
            <person name="Jawdy S."/>
            <person name="Cereghino C."/>
            <person name="Smart L.B."/>
            <person name="Muchero W."/>
        </authorList>
    </citation>
    <scope>NUCLEOTIDE SEQUENCE [LARGE SCALE GENOMIC DNA]</scope>
    <source>
        <tissue evidence="1">Shoot tip</tissue>
    </source>
</reference>
<comment type="caution">
    <text evidence="1">The sequence shown here is derived from an EMBL/GenBank/DDBJ whole genome shotgun (WGS) entry which is preliminary data.</text>
</comment>
<protein>
    <submittedName>
        <fullName evidence="1">Uncharacterized protein</fullName>
    </submittedName>
</protein>
<evidence type="ECO:0000313" key="1">
    <source>
        <dbReference type="EMBL" id="KAJ6406110.1"/>
    </source>
</evidence>
<proteinExistence type="predicted"/>
<gene>
    <name evidence="1" type="ORF">OIU84_009769</name>
</gene>
<organism evidence="1 2">
    <name type="scientific">Salix udensis</name>
    <dbReference type="NCBI Taxonomy" id="889485"/>
    <lineage>
        <taxon>Eukaryota</taxon>
        <taxon>Viridiplantae</taxon>
        <taxon>Streptophyta</taxon>
        <taxon>Embryophyta</taxon>
        <taxon>Tracheophyta</taxon>
        <taxon>Spermatophyta</taxon>
        <taxon>Magnoliopsida</taxon>
        <taxon>eudicotyledons</taxon>
        <taxon>Gunneridae</taxon>
        <taxon>Pentapetalae</taxon>
        <taxon>rosids</taxon>
        <taxon>fabids</taxon>
        <taxon>Malpighiales</taxon>
        <taxon>Salicaceae</taxon>
        <taxon>Saliceae</taxon>
        <taxon>Salix</taxon>
    </lineage>
</organism>